<feature type="domain" description="C2H2-type" evidence="1">
    <location>
        <begin position="253"/>
        <end position="280"/>
    </location>
</feature>
<evidence type="ECO:0000313" key="3">
    <source>
        <dbReference type="Proteomes" id="UP001521184"/>
    </source>
</evidence>
<proteinExistence type="predicted"/>
<organism evidence="2 3">
    <name type="scientific">Diplodia intermedia</name>
    <dbReference type="NCBI Taxonomy" id="856260"/>
    <lineage>
        <taxon>Eukaryota</taxon>
        <taxon>Fungi</taxon>
        <taxon>Dikarya</taxon>
        <taxon>Ascomycota</taxon>
        <taxon>Pezizomycotina</taxon>
        <taxon>Dothideomycetes</taxon>
        <taxon>Dothideomycetes incertae sedis</taxon>
        <taxon>Botryosphaeriales</taxon>
        <taxon>Botryosphaeriaceae</taxon>
        <taxon>Diplodia</taxon>
    </lineage>
</organism>
<comment type="caution">
    <text evidence="2">The sequence shown here is derived from an EMBL/GenBank/DDBJ whole genome shotgun (WGS) entry which is preliminary data.</text>
</comment>
<dbReference type="SMART" id="SM00355">
    <property type="entry name" value="ZnF_C2H2"/>
    <property type="match status" value="2"/>
</dbReference>
<evidence type="ECO:0000259" key="1">
    <source>
        <dbReference type="SMART" id="SM00355"/>
    </source>
</evidence>
<dbReference type="InterPro" id="IPR013087">
    <property type="entry name" value="Znf_C2H2_type"/>
</dbReference>
<feature type="domain" description="C2H2-type" evidence="1">
    <location>
        <begin position="221"/>
        <end position="247"/>
    </location>
</feature>
<dbReference type="EMBL" id="JAKEKT020000020">
    <property type="protein sequence ID" value="KAL1645259.1"/>
    <property type="molecule type" value="Genomic_DNA"/>
</dbReference>
<accession>A0ABR3TVR2</accession>
<evidence type="ECO:0000313" key="2">
    <source>
        <dbReference type="EMBL" id="KAL1645259.1"/>
    </source>
</evidence>
<reference evidence="2 3" key="1">
    <citation type="journal article" date="2023" name="Plant Dis.">
        <title>First Report of Diplodia intermedia Causing Canker and Dieback Diseases on Apple Trees in Canada.</title>
        <authorList>
            <person name="Ellouze W."/>
            <person name="Ilyukhin E."/>
            <person name="Sulman M."/>
            <person name="Ali S."/>
        </authorList>
    </citation>
    <scope>NUCLEOTIDE SEQUENCE [LARGE SCALE GENOMIC DNA]</scope>
    <source>
        <strain evidence="2 3">M45-28</strain>
    </source>
</reference>
<sequence>MSSVFNNHFAAHFEHLEADFTNTNPDTNAGTLPADDGIDHASLQEYLSRDSSINDHVSAAFTDPPQYQRLCDVYGADSFPDGTCIMAQLELNRSLTPAMGAWAGLGNTAAAQSMPQADLGAGSALHNDSGQGWPLADSDLLPHLSTNLSGGQSGYRLDGSLGSAEQTGAAPSFYAGDQPLAGAPAAYQPIGHQNTLAQAGLGDVPEHTQLPVSWEMRNNKYFCLHAGCRNPSFKRLGDLERHQNNVHTQTKFFWCRYDGCGRGRPFPRKDKRNEHERKVHHVDYTLAENH</sequence>
<keyword evidence="3" id="KW-1185">Reference proteome</keyword>
<gene>
    <name evidence="2" type="ORF">SLS58_003966</name>
</gene>
<name>A0ABR3TVR2_9PEZI</name>
<dbReference type="Gene3D" id="3.30.160.60">
    <property type="entry name" value="Classic Zinc Finger"/>
    <property type="match status" value="1"/>
</dbReference>
<protein>
    <recommendedName>
        <fullName evidence="1">C2H2-type domain-containing protein</fullName>
    </recommendedName>
</protein>
<dbReference type="Proteomes" id="UP001521184">
    <property type="component" value="Unassembled WGS sequence"/>
</dbReference>